<accession>A0ACC0EU58</accession>
<dbReference type="Proteomes" id="UP001060170">
    <property type="component" value="Chromosome 2"/>
</dbReference>
<sequence>MPGRSYALSGQVSKLEDGQTTIMHVNYDINHQLLPGVEEVELCPIITRGSGRIMLVRYMNPMNVESPTLELVVAHNPAGNGNGRIKVQWLLAMGAMDIPHDTNFVAWSRIALMTRNPSPSSLASLLNPLPTTDHEQQQYALTKILLADNTKSLPTKQHKTIKTTDSPSTSLLFIDQQQSMPTPTDSPVTTIETNLEESIFGIAPFNDFTWTIAQFIWQHSQQYWERGEGHLVEVEAKLGTIRDTRSQQHERMEYPIGTESPILDTRDTKFQSDINHNQHSNLNRLLNQRVHETNSKNYSGAKVDYVHTKEIDEFHDKQIRVSKDWSGKNQSSTPRSIFKEKLAHLDIHCPGKQLDFRISVNIEHPVPLPPDQSIPKHKRIKDRLSYSHQICQIDLTQVKTSDKNNSSSTHEVEVEFKNSIELLRAASIWSKSIESEEGSSSTTNGNHSNETDTKNSRDHLPGSSRKLNHTTNVIDPQEFLVMVDILLNNVRMLIRNC</sequence>
<evidence type="ECO:0000313" key="2">
    <source>
        <dbReference type="Proteomes" id="UP001060170"/>
    </source>
</evidence>
<proteinExistence type="predicted"/>
<comment type="caution">
    <text evidence="1">The sequence shown here is derived from an EMBL/GenBank/DDBJ whole genome shotgun (WGS) entry which is preliminary data.</text>
</comment>
<gene>
    <name evidence="1" type="ORF">MJO28_001659</name>
</gene>
<reference evidence="2" key="2">
    <citation type="journal article" date="2018" name="Mol. Plant Microbe Interact.">
        <title>Genome sequence resources for the wheat stripe rust pathogen (Puccinia striiformis f. sp. tritici) and the barley stripe rust pathogen (Puccinia striiformis f. sp. hordei).</title>
        <authorList>
            <person name="Xia C."/>
            <person name="Wang M."/>
            <person name="Yin C."/>
            <person name="Cornejo O.E."/>
            <person name="Hulbert S.H."/>
            <person name="Chen X."/>
        </authorList>
    </citation>
    <scope>NUCLEOTIDE SEQUENCE [LARGE SCALE GENOMIC DNA]</scope>
    <source>
        <strain evidence="2">93-210</strain>
    </source>
</reference>
<protein>
    <submittedName>
        <fullName evidence="1">Uncharacterized protein</fullName>
    </submittedName>
</protein>
<organism evidence="1 2">
    <name type="scientific">Puccinia striiformis f. sp. tritici</name>
    <dbReference type="NCBI Taxonomy" id="168172"/>
    <lineage>
        <taxon>Eukaryota</taxon>
        <taxon>Fungi</taxon>
        <taxon>Dikarya</taxon>
        <taxon>Basidiomycota</taxon>
        <taxon>Pucciniomycotina</taxon>
        <taxon>Pucciniomycetes</taxon>
        <taxon>Pucciniales</taxon>
        <taxon>Pucciniaceae</taxon>
        <taxon>Puccinia</taxon>
    </lineage>
</organism>
<keyword evidence="2" id="KW-1185">Reference proteome</keyword>
<dbReference type="EMBL" id="CM045866">
    <property type="protein sequence ID" value="KAI7961170.1"/>
    <property type="molecule type" value="Genomic_DNA"/>
</dbReference>
<name>A0ACC0EU58_9BASI</name>
<reference evidence="1 2" key="3">
    <citation type="journal article" date="2022" name="Microbiol. Spectr.">
        <title>Folding features and dynamics of 3D genome architecture in plant fungal pathogens.</title>
        <authorList>
            <person name="Xia C."/>
        </authorList>
    </citation>
    <scope>NUCLEOTIDE SEQUENCE [LARGE SCALE GENOMIC DNA]</scope>
    <source>
        <strain evidence="1 2">93-210</strain>
    </source>
</reference>
<evidence type="ECO:0000313" key="1">
    <source>
        <dbReference type="EMBL" id="KAI7961170.1"/>
    </source>
</evidence>
<reference evidence="2" key="1">
    <citation type="journal article" date="2018" name="BMC Genomics">
        <title>Genomic insights into host adaptation between the wheat stripe rust pathogen (Puccinia striiformis f. sp. tritici) and the barley stripe rust pathogen (Puccinia striiformis f. sp. hordei).</title>
        <authorList>
            <person name="Xia C."/>
            <person name="Wang M."/>
            <person name="Yin C."/>
            <person name="Cornejo O.E."/>
            <person name="Hulbert S.H."/>
            <person name="Chen X."/>
        </authorList>
    </citation>
    <scope>NUCLEOTIDE SEQUENCE [LARGE SCALE GENOMIC DNA]</scope>
    <source>
        <strain evidence="2">93-210</strain>
    </source>
</reference>